<feature type="compositionally biased region" description="Basic residues" evidence="1">
    <location>
        <begin position="250"/>
        <end position="261"/>
    </location>
</feature>
<feature type="compositionally biased region" description="Polar residues" evidence="1">
    <location>
        <begin position="1"/>
        <end position="11"/>
    </location>
</feature>
<feature type="domain" description="F5/8 type C" evidence="2">
    <location>
        <begin position="74"/>
        <end position="178"/>
    </location>
</feature>
<accession>A0A423SVX5</accession>
<sequence length="350" mass="38527">MPRVSPSSTCTPEGAKVCEGGERGPLRSAPGGVRGALRRGGRWPGWGGAQAALLASTFLLTLLAPARGFDLASCKAPLGMQSGKIKDSQISASSSYDVSVTGPSSARLNVERAGGAWCPREMVGQEDLKEYLEIDLESPHVISFTESQGRFGNGQGVEFVEQYMLEYWRPGHNTWYTYKKWNGDKDEYLARCMLPRAPPQLDAPTHSYSYSKGCSLPRSHSCCIRMCLGALIPRHSILYTVMVPLTLPRSHSHKRTRRRPRASSQHASGWPTPSHAPLPLPHDPHTTSASIHAFARYYGLPLRILASFRETISHTVLSLFSFSVDPPFPPFFLLFLENVSSSFVLPLSRS</sequence>
<dbReference type="PANTHER" id="PTHR24543:SF291">
    <property type="entry name" value="SMOKE ALARM, ISOFORM D"/>
    <property type="match status" value="1"/>
</dbReference>
<evidence type="ECO:0000256" key="1">
    <source>
        <dbReference type="SAM" id="MobiDB-lite"/>
    </source>
</evidence>
<comment type="caution">
    <text evidence="3">The sequence shown here is derived from an EMBL/GenBank/DDBJ whole genome shotgun (WGS) entry which is preliminary data.</text>
</comment>
<dbReference type="AlphaFoldDB" id="A0A423SVX5"/>
<dbReference type="Proteomes" id="UP000283509">
    <property type="component" value="Unassembled WGS sequence"/>
</dbReference>
<evidence type="ECO:0000313" key="4">
    <source>
        <dbReference type="Proteomes" id="UP000283509"/>
    </source>
</evidence>
<gene>
    <name evidence="3" type="ORF">C7M84_013590</name>
</gene>
<evidence type="ECO:0000259" key="2">
    <source>
        <dbReference type="PROSITE" id="PS50022"/>
    </source>
</evidence>
<feature type="region of interest" description="Disordered" evidence="1">
    <location>
        <begin position="1"/>
        <end position="35"/>
    </location>
</feature>
<keyword evidence="4" id="KW-1185">Reference proteome</keyword>
<reference evidence="3 4" key="2">
    <citation type="submission" date="2019-01" db="EMBL/GenBank/DDBJ databases">
        <title>The decoding of complex shrimp genome reveals the adaptation for benthos swimmer, frequently molting mechanism and breeding impact on genome.</title>
        <authorList>
            <person name="Sun Y."/>
            <person name="Gao Y."/>
            <person name="Yu Y."/>
        </authorList>
    </citation>
    <scope>NUCLEOTIDE SEQUENCE [LARGE SCALE GENOMIC DNA]</scope>
    <source>
        <tissue evidence="3">Muscle</tissue>
    </source>
</reference>
<dbReference type="Gene3D" id="2.60.120.260">
    <property type="entry name" value="Galactose-binding domain-like"/>
    <property type="match status" value="1"/>
</dbReference>
<keyword evidence="3" id="KW-0675">Receptor</keyword>
<dbReference type="OrthoDB" id="6071166at2759"/>
<evidence type="ECO:0000313" key="3">
    <source>
        <dbReference type="EMBL" id="ROT68288.1"/>
    </source>
</evidence>
<name>A0A423SVX5_PENVA</name>
<organism evidence="3 4">
    <name type="scientific">Penaeus vannamei</name>
    <name type="common">Whiteleg shrimp</name>
    <name type="synonym">Litopenaeus vannamei</name>
    <dbReference type="NCBI Taxonomy" id="6689"/>
    <lineage>
        <taxon>Eukaryota</taxon>
        <taxon>Metazoa</taxon>
        <taxon>Ecdysozoa</taxon>
        <taxon>Arthropoda</taxon>
        <taxon>Crustacea</taxon>
        <taxon>Multicrustacea</taxon>
        <taxon>Malacostraca</taxon>
        <taxon>Eumalacostraca</taxon>
        <taxon>Eucarida</taxon>
        <taxon>Decapoda</taxon>
        <taxon>Dendrobranchiata</taxon>
        <taxon>Penaeoidea</taxon>
        <taxon>Penaeidae</taxon>
        <taxon>Penaeus</taxon>
    </lineage>
</organism>
<dbReference type="PROSITE" id="PS50022">
    <property type="entry name" value="FA58C_3"/>
    <property type="match status" value="1"/>
</dbReference>
<proteinExistence type="predicted"/>
<dbReference type="InterPro" id="IPR008979">
    <property type="entry name" value="Galactose-bd-like_sf"/>
</dbReference>
<dbReference type="Pfam" id="PF00754">
    <property type="entry name" value="F5_F8_type_C"/>
    <property type="match status" value="1"/>
</dbReference>
<dbReference type="PANTHER" id="PTHR24543">
    <property type="entry name" value="MULTICOPPER OXIDASE-RELATED"/>
    <property type="match status" value="1"/>
</dbReference>
<dbReference type="InterPro" id="IPR000421">
    <property type="entry name" value="FA58C"/>
</dbReference>
<dbReference type="SUPFAM" id="SSF49785">
    <property type="entry name" value="Galactose-binding domain-like"/>
    <property type="match status" value="1"/>
</dbReference>
<feature type="region of interest" description="Disordered" evidence="1">
    <location>
        <begin position="250"/>
        <end position="282"/>
    </location>
</feature>
<dbReference type="EMBL" id="QCYY01002696">
    <property type="protein sequence ID" value="ROT68288.1"/>
    <property type="molecule type" value="Genomic_DNA"/>
</dbReference>
<reference evidence="3 4" key="1">
    <citation type="submission" date="2018-04" db="EMBL/GenBank/DDBJ databases">
        <authorList>
            <person name="Zhang X."/>
            <person name="Yuan J."/>
            <person name="Li F."/>
            <person name="Xiang J."/>
        </authorList>
    </citation>
    <scope>NUCLEOTIDE SEQUENCE [LARGE SCALE GENOMIC DNA]</scope>
    <source>
        <tissue evidence="3">Muscle</tissue>
    </source>
</reference>
<protein>
    <submittedName>
        <fullName evidence="3">Putative discoidin domain-containing receptor 2-like</fullName>
    </submittedName>
</protein>